<gene>
    <name evidence="1" type="ORF">SCAR479_13637</name>
</gene>
<protein>
    <submittedName>
        <fullName evidence="1">Uncharacterized protein</fullName>
    </submittedName>
</protein>
<comment type="caution">
    <text evidence="1">The sequence shown here is derived from an EMBL/GenBank/DDBJ whole genome shotgun (WGS) entry which is preliminary data.</text>
</comment>
<proteinExistence type="predicted"/>
<sequence>MDVHLLRSPLAASPDYRFWLPPQLLCYQGNSPQGFNIVTAGGLLRSGNSVYLVVVDDLSLLCWSACAVTGSSTKSKDHRRCLPVTKYVSYQASSQDSIGTIGTLVHFSLEQGFGLVRISREWIRDDMEEVGQLAIPIDSFNAHIDEPVVMDFIEFVTASGEQVTGVIMAVQSFCVEAGSSRRKIDALVVNTSSYSVKPEDCGTWVRRSVASDRPLLLGHIIGSSDTGDNSMLVLPFSHFRDDIRQVIRRKTFNLLT</sequence>
<name>A0ABR2X7D6_9PEZI</name>
<reference evidence="1 2" key="1">
    <citation type="submission" date="2024-02" db="EMBL/GenBank/DDBJ databases">
        <title>First draft genome assembly of two strains of Seiridium cardinale.</title>
        <authorList>
            <person name="Emiliani G."/>
            <person name="Scali E."/>
        </authorList>
    </citation>
    <scope>NUCLEOTIDE SEQUENCE [LARGE SCALE GENOMIC DNA]</scope>
    <source>
        <strain evidence="1 2">BM-138-000479</strain>
    </source>
</reference>
<organism evidence="1 2">
    <name type="scientific">Seiridium cardinale</name>
    <dbReference type="NCBI Taxonomy" id="138064"/>
    <lineage>
        <taxon>Eukaryota</taxon>
        <taxon>Fungi</taxon>
        <taxon>Dikarya</taxon>
        <taxon>Ascomycota</taxon>
        <taxon>Pezizomycotina</taxon>
        <taxon>Sordariomycetes</taxon>
        <taxon>Xylariomycetidae</taxon>
        <taxon>Amphisphaeriales</taxon>
        <taxon>Sporocadaceae</taxon>
        <taxon>Seiridium</taxon>
    </lineage>
</organism>
<dbReference type="EMBL" id="JARVKM010000114">
    <property type="protein sequence ID" value="KAK9769699.1"/>
    <property type="molecule type" value="Genomic_DNA"/>
</dbReference>
<keyword evidence="2" id="KW-1185">Reference proteome</keyword>
<evidence type="ECO:0000313" key="1">
    <source>
        <dbReference type="EMBL" id="KAK9769699.1"/>
    </source>
</evidence>
<evidence type="ECO:0000313" key="2">
    <source>
        <dbReference type="Proteomes" id="UP001465668"/>
    </source>
</evidence>
<dbReference type="Proteomes" id="UP001465668">
    <property type="component" value="Unassembled WGS sequence"/>
</dbReference>
<accession>A0ABR2X7D6</accession>